<evidence type="ECO:0000256" key="1">
    <source>
        <dbReference type="SAM" id="SignalP"/>
    </source>
</evidence>
<dbReference type="GO" id="GO:0009055">
    <property type="term" value="F:electron transfer activity"/>
    <property type="evidence" value="ECO:0007669"/>
    <property type="project" value="InterPro"/>
</dbReference>
<name>A0A7U5CV33_9SPHN</name>
<accession>A0A7U5CV33</accession>
<keyword evidence="4" id="KW-1185">Reference proteome</keyword>
<feature type="chain" id="PRO_5031187450" description="Quinohemoprotein amine dehydrogenase alpha subunit haem binding domain-containing protein" evidence="1">
    <location>
        <begin position="25"/>
        <end position="113"/>
    </location>
</feature>
<sequence length="113" mass="11446">MRQLAIAFGVLASGGMGATMLAAAAVSTQAAPPPAGPGLDLINERCGFCHTTAQVLTVRKTPQDWAIVVQSMIDRGAELSPEEQKTVDAYLAANYALPAPGATAPAAAPTGAR</sequence>
<dbReference type="Pfam" id="PF09098">
    <property type="entry name" value="Dehyd-heme_bind"/>
    <property type="match status" value="1"/>
</dbReference>
<dbReference type="KEGG" id="sphi:TS85_14100"/>
<dbReference type="GO" id="GO:0020037">
    <property type="term" value="F:heme binding"/>
    <property type="evidence" value="ECO:0007669"/>
    <property type="project" value="InterPro"/>
</dbReference>
<dbReference type="Proteomes" id="UP000032300">
    <property type="component" value="Chromosome"/>
</dbReference>
<organism evidence="3 4">
    <name type="scientific">Sphingomonas hengshuiensis</name>
    <dbReference type="NCBI Taxonomy" id="1609977"/>
    <lineage>
        <taxon>Bacteria</taxon>
        <taxon>Pseudomonadati</taxon>
        <taxon>Pseudomonadota</taxon>
        <taxon>Alphaproteobacteria</taxon>
        <taxon>Sphingomonadales</taxon>
        <taxon>Sphingomonadaceae</taxon>
        <taxon>Sphingomonas</taxon>
    </lineage>
</organism>
<feature type="signal peptide" evidence="1">
    <location>
        <begin position="1"/>
        <end position="24"/>
    </location>
</feature>
<proteinExistence type="predicted"/>
<dbReference type="AlphaFoldDB" id="A0A7U5CV33"/>
<dbReference type="InterPro" id="IPR015182">
    <property type="entry name" value="QH-AmDH_asu_heme-bd_dom"/>
</dbReference>
<evidence type="ECO:0000313" key="4">
    <source>
        <dbReference type="Proteomes" id="UP000032300"/>
    </source>
</evidence>
<feature type="domain" description="Quinohemoprotein amine dehydrogenase alpha subunit haem binding" evidence="2">
    <location>
        <begin position="40"/>
        <end position="97"/>
    </location>
</feature>
<evidence type="ECO:0000313" key="3">
    <source>
        <dbReference type="EMBL" id="AJP74523.1"/>
    </source>
</evidence>
<gene>
    <name evidence="3" type="ORF">TS85_14100</name>
</gene>
<keyword evidence="1" id="KW-0732">Signal</keyword>
<dbReference type="EMBL" id="CP010836">
    <property type="protein sequence ID" value="AJP74523.1"/>
    <property type="molecule type" value="Genomic_DNA"/>
</dbReference>
<protein>
    <recommendedName>
        <fullName evidence="2">Quinohemoprotein amine dehydrogenase alpha subunit haem binding domain-containing protein</fullName>
    </recommendedName>
</protein>
<reference evidence="3 4" key="2">
    <citation type="submission" date="2015-02" db="EMBL/GenBank/DDBJ databases">
        <title>The complete genome of Sphingomonas hengshuiensis sp. WHSC-8 isolated from soil of Hengshui Lake.</title>
        <authorList>
            <person name="Wei S."/>
            <person name="Guo J."/>
            <person name="Su C."/>
            <person name="Wu R."/>
            <person name="Zhang Z."/>
            <person name="Liang K."/>
            <person name="Li H."/>
            <person name="Wang T."/>
            <person name="Liu H."/>
            <person name="Zhang C."/>
            <person name="Li Z."/>
            <person name="Wang Q."/>
            <person name="Meng J."/>
        </authorList>
    </citation>
    <scope>NUCLEOTIDE SEQUENCE [LARGE SCALE GENOMIC DNA]</scope>
    <source>
        <strain evidence="3 4">WHSC-8</strain>
    </source>
</reference>
<dbReference type="Gene3D" id="1.10.760.10">
    <property type="entry name" value="Cytochrome c-like domain"/>
    <property type="match status" value="1"/>
</dbReference>
<dbReference type="InterPro" id="IPR036909">
    <property type="entry name" value="Cyt_c-like_dom_sf"/>
</dbReference>
<reference evidence="3 4" key="1">
    <citation type="journal article" date="2015" name="Int. J. Syst. Evol. Microbiol.">
        <title>Sphingomonas hengshuiensis sp. nov., isolated from lake wetland.</title>
        <authorList>
            <person name="Wei S."/>
            <person name="Wang T."/>
            <person name="Liu H."/>
            <person name="Zhang C."/>
            <person name="Guo J."/>
            <person name="Wang Q."/>
            <person name="Liang K."/>
            <person name="Zhang Z."/>
        </authorList>
    </citation>
    <scope>NUCLEOTIDE SEQUENCE [LARGE SCALE GENOMIC DNA]</scope>
    <source>
        <strain evidence="3 4">WHSC-8</strain>
    </source>
</reference>
<dbReference type="SUPFAM" id="SSF46626">
    <property type="entry name" value="Cytochrome c"/>
    <property type="match status" value="1"/>
</dbReference>
<evidence type="ECO:0000259" key="2">
    <source>
        <dbReference type="Pfam" id="PF09098"/>
    </source>
</evidence>